<feature type="transmembrane region" description="Helical" evidence="1">
    <location>
        <begin position="356"/>
        <end position="376"/>
    </location>
</feature>
<feature type="transmembrane region" description="Helical" evidence="1">
    <location>
        <begin position="74"/>
        <end position="94"/>
    </location>
</feature>
<evidence type="ECO:0000256" key="1">
    <source>
        <dbReference type="SAM" id="Phobius"/>
    </source>
</evidence>
<gene>
    <name evidence="2" type="ORF">GCM10022377_15070</name>
</gene>
<sequence>MTTYRELFRASGVFRIVVSQLIARFPAGMLSLAVLIHVEAQHDAYTAAGLVLAALAIGQAVAGPLTSRMFNRFGMFRVLGITLSIAAVATFSLALPDLSVPMYGLIAFIAGVATPPIQPAARSLYPSLVAPAMRTRLFAFDASVQEVIWIIGPVIVTFASLTIHSALGIVIAGLLLLAGGIWFLTIPQVRRAVSEPPAGRLGKVLASHALLMVCAVGFVIAAATAMLEAALVAIFGHGGIEAGLILALLCISSLVAGFAVGHAELTRWSLTRRLAVLAVGLGLAAMSTDFWWILAMGVVAGAGVAPVIAAITHMTSTAVAPGDVAEAFGWSTTAQLVGVAIGSSGAGLLIDEFGGQMALAGAAMVAVAGVALAALVSQGQPERDRHDGDSGRPRRVWRVQRLKA</sequence>
<dbReference type="RefSeq" id="WP_344882342.1">
    <property type="nucleotide sequence ID" value="NZ_BAABCJ010000002.1"/>
</dbReference>
<feature type="transmembrane region" description="Helical" evidence="1">
    <location>
        <begin position="242"/>
        <end position="262"/>
    </location>
</feature>
<feature type="transmembrane region" description="Helical" evidence="1">
    <location>
        <begin position="44"/>
        <end position="62"/>
    </location>
</feature>
<keyword evidence="1" id="KW-1133">Transmembrane helix</keyword>
<dbReference type="Gene3D" id="1.20.1250.20">
    <property type="entry name" value="MFS general substrate transporter like domains"/>
    <property type="match status" value="1"/>
</dbReference>
<evidence type="ECO:0000313" key="2">
    <source>
        <dbReference type="EMBL" id="GAA3702419.1"/>
    </source>
</evidence>
<feature type="transmembrane region" description="Helical" evidence="1">
    <location>
        <begin position="12"/>
        <end position="38"/>
    </location>
</feature>
<dbReference type="PANTHER" id="PTHR23542">
    <property type="match status" value="1"/>
</dbReference>
<keyword evidence="3" id="KW-1185">Reference proteome</keyword>
<feature type="transmembrane region" description="Helical" evidence="1">
    <location>
        <begin position="138"/>
        <end position="159"/>
    </location>
</feature>
<keyword evidence="1" id="KW-0472">Membrane</keyword>
<feature type="transmembrane region" description="Helical" evidence="1">
    <location>
        <begin position="100"/>
        <end position="117"/>
    </location>
</feature>
<feature type="transmembrane region" description="Helical" evidence="1">
    <location>
        <begin position="274"/>
        <end position="294"/>
    </location>
</feature>
<feature type="transmembrane region" description="Helical" evidence="1">
    <location>
        <begin position="300"/>
        <end position="320"/>
    </location>
</feature>
<name>A0ABP7DCE8_9MICC</name>
<comment type="caution">
    <text evidence="2">The sequence shown here is derived from an EMBL/GenBank/DDBJ whole genome shotgun (WGS) entry which is preliminary data.</text>
</comment>
<dbReference type="InterPro" id="IPR011701">
    <property type="entry name" value="MFS"/>
</dbReference>
<keyword evidence="1" id="KW-0812">Transmembrane</keyword>
<dbReference type="InterPro" id="IPR036259">
    <property type="entry name" value="MFS_trans_sf"/>
</dbReference>
<dbReference type="EMBL" id="BAABCJ010000002">
    <property type="protein sequence ID" value="GAA3702419.1"/>
    <property type="molecule type" value="Genomic_DNA"/>
</dbReference>
<proteinExistence type="predicted"/>
<dbReference type="SUPFAM" id="SSF103473">
    <property type="entry name" value="MFS general substrate transporter"/>
    <property type="match status" value="1"/>
</dbReference>
<feature type="transmembrane region" description="Helical" evidence="1">
    <location>
        <begin position="165"/>
        <end position="184"/>
    </location>
</feature>
<dbReference type="Proteomes" id="UP001501536">
    <property type="component" value="Unassembled WGS sequence"/>
</dbReference>
<reference evidence="3" key="1">
    <citation type="journal article" date="2019" name="Int. J. Syst. Evol. Microbiol.">
        <title>The Global Catalogue of Microorganisms (GCM) 10K type strain sequencing project: providing services to taxonomists for standard genome sequencing and annotation.</title>
        <authorList>
            <consortium name="The Broad Institute Genomics Platform"/>
            <consortium name="The Broad Institute Genome Sequencing Center for Infectious Disease"/>
            <person name="Wu L."/>
            <person name="Ma J."/>
        </authorList>
    </citation>
    <scope>NUCLEOTIDE SEQUENCE [LARGE SCALE GENOMIC DNA]</scope>
    <source>
        <strain evidence="3">JCM 16961</strain>
    </source>
</reference>
<evidence type="ECO:0000313" key="3">
    <source>
        <dbReference type="Proteomes" id="UP001501536"/>
    </source>
</evidence>
<protein>
    <submittedName>
        <fullName evidence="2">MFS transporter</fullName>
    </submittedName>
</protein>
<dbReference type="Pfam" id="PF07690">
    <property type="entry name" value="MFS_1"/>
    <property type="match status" value="1"/>
</dbReference>
<feature type="transmembrane region" description="Helical" evidence="1">
    <location>
        <begin position="205"/>
        <end position="236"/>
    </location>
</feature>
<organism evidence="2 3">
    <name type="scientific">Zhihengliuella alba</name>
    <dbReference type="NCBI Taxonomy" id="547018"/>
    <lineage>
        <taxon>Bacteria</taxon>
        <taxon>Bacillati</taxon>
        <taxon>Actinomycetota</taxon>
        <taxon>Actinomycetes</taxon>
        <taxon>Micrococcales</taxon>
        <taxon>Micrococcaceae</taxon>
        <taxon>Zhihengliuella</taxon>
    </lineage>
</organism>
<feature type="transmembrane region" description="Helical" evidence="1">
    <location>
        <begin position="327"/>
        <end position="350"/>
    </location>
</feature>
<dbReference type="PANTHER" id="PTHR23542:SF1">
    <property type="entry name" value="MAJOR FACILITATOR SUPERFAMILY (MFS) PROFILE DOMAIN-CONTAINING PROTEIN"/>
    <property type="match status" value="1"/>
</dbReference>
<accession>A0ABP7DCE8</accession>